<keyword evidence="5" id="KW-0819">tRNA processing</keyword>
<evidence type="ECO:0000256" key="6">
    <source>
        <dbReference type="ARBA" id="ARBA00022723"/>
    </source>
</evidence>
<dbReference type="PANTHER" id="PTHR33540">
    <property type="entry name" value="TRNA THREONYLCARBAMOYLADENOSINE BIOSYNTHESIS PROTEIN TSAE"/>
    <property type="match status" value="1"/>
</dbReference>
<dbReference type="Pfam" id="PF02367">
    <property type="entry name" value="TsaE"/>
    <property type="match status" value="1"/>
</dbReference>
<evidence type="ECO:0000256" key="3">
    <source>
        <dbReference type="ARBA" id="ARBA00019010"/>
    </source>
</evidence>
<dbReference type="AlphaFoldDB" id="A0A8B6X7H9"/>
<keyword evidence="4" id="KW-0963">Cytoplasm</keyword>
<dbReference type="Proteomes" id="UP000675920">
    <property type="component" value="Unplaced"/>
</dbReference>
<organism evidence="11 12">
    <name type="scientific">Derxia gummosa DSM 723</name>
    <dbReference type="NCBI Taxonomy" id="1121388"/>
    <lineage>
        <taxon>Bacteria</taxon>
        <taxon>Pseudomonadati</taxon>
        <taxon>Pseudomonadota</taxon>
        <taxon>Betaproteobacteria</taxon>
        <taxon>Burkholderiales</taxon>
        <taxon>Alcaligenaceae</taxon>
        <taxon>Derxia</taxon>
    </lineage>
</organism>
<evidence type="ECO:0000256" key="7">
    <source>
        <dbReference type="ARBA" id="ARBA00022741"/>
    </source>
</evidence>
<dbReference type="RefSeq" id="WP_034410436.1">
    <property type="nucleotide sequence ID" value="NZ_AXWS01000007.1"/>
</dbReference>
<proteinExistence type="inferred from homology"/>
<evidence type="ECO:0000256" key="9">
    <source>
        <dbReference type="ARBA" id="ARBA00022842"/>
    </source>
</evidence>
<dbReference type="OrthoDB" id="9800307at2"/>
<reference evidence="12" key="3">
    <citation type="journal article" date="2012" name="J. Biol. Chem.">
        <title>Biosynthesis of threonylcarbamoyl adenosine (t6A), a universal tRNA nucleoside.</title>
        <authorList>
            <person name="Deutsch C."/>
            <person name="El Yacoubi B."/>
            <person name="de Crecy-Lagard V."/>
            <person name="Iwata-Reuyl D."/>
        </authorList>
    </citation>
    <scope>NUCLEOTIDE SEQUENCE</scope>
</reference>
<evidence type="ECO:0000256" key="10">
    <source>
        <dbReference type="ARBA" id="ARBA00032441"/>
    </source>
</evidence>
<evidence type="ECO:0000256" key="2">
    <source>
        <dbReference type="ARBA" id="ARBA00007599"/>
    </source>
</evidence>
<comment type="subcellular location">
    <subcellularLocation>
        <location evidence="1">Cytoplasm</location>
    </subcellularLocation>
</comment>
<dbReference type="GO" id="GO:0046872">
    <property type="term" value="F:metal ion binding"/>
    <property type="evidence" value="ECO:0007669"/>
    <property type="project" value="UniProtKB-KW"/>
</dbReference>
<dbReference type="Gene3D" id="3.40.50.300">
    <property type="entry name" value="P-loop containing nucleotide triphosphate hydrolases"/>
    <property type="match status" value="1"/>
</dbReference>
<evidence type="ECO:0000256" key="5">
    <source>
        <dbReference type="ARBA" id="ARBA00022694"/>
    </source>
</evidence>
<keyword evidence="7" id="KW-0547">Nucleotide-binding</keyword>
<dbReference type="GO" id="GO:0005737">
    <property type="term" value="C:cytoplasm"/>
    <property type="evidence" value="ECO:0007669"/>
    <property type="project" value="UniProtKB-SubCell"/>
</dbReference>
<evidence type="ECO:0000256" key="8">
    <source>
        <dbReference type="ARBA" id="ARBA00022840"/>
    </source>
</evidence>
<evidence type="ECO:0000313" key="12">
    <source>
        <dbReference type="RefSeq" id="WP_034410436.1"/>
    </source>
</evidence>
<keyword evidence="9" id="KW-0460">Magnesium</keyword>
<reference evidence="12" key="2">
    <citation type="journal article" date="2007" name="Chem. Biol. Drug Des.">
        <title>From bacterial genomes to novel antibacterial agents: discovery, characterization, and antibacterial activity of compounds that bind to HI0065 (YjeE) from Haemophilus influenzae.</title>
        <authorList>
            <person name="Lerner C.G."/>
            <person name="Hajduk P.J."/>
            <person name="Wagner R."/>
            <person name="Wagenaar F.L."/>
            <person name="Woodall C."/>
            <person name="Gu Y.G."/>
            <person name="Searle X.B."/>
            <person name="Florjancic A.S."/>
            <person name="Zhang T."/>
            <person name="Clark R.F."/>
            <person name="Cooper C.S."/>
            <person name="Mack J.C."/>
            <person name="Yu L."/>
            <person name="Cai M."/>
            <person name="Betz S.F."/>
            <person name="Chovan L.E."/>
            <person name="McCall J.O."/>
            <person name="Black-Schaefer C.L."/>
            <person name="Kakavas S.J."/>
            <person name="Schurdak M.E."/>
            <person name="Comess K.M."/>
            <person name="Walter K.A."/>
            <person name="Edalji R."/>
            <person name="Dorwin S.A."/>
            <person name="Smith R.A."/>
            <person name="Hebert E.J."/>
            <person name="Harlan J.E."/>
            <person name="Metzger R.E."/>
            <person name="Merta P.J."/>
            <person name="Baranowski J.L."/>
            <person name="Coen M.L."/>
            <person name="Thornewell S.J."/>
            <person name="Shivakumar A.G."/>
            <person name="Saiki A.Y."/>
            <person name="Soni N."/>
            <person name="Bui M."/>
            <person name="Balli D.J."/>
            <person name="Sanders W.J."/>
            <person name="Nilius A.M."/>
            <person name="Holzman T.F."/>
            <person name="Fesik S.W."/>
            <person name="Beutel B.A."/>
        </authorList>
    </citation>
    <scope>NUCLEOTIDE SEQUENCE</scope>
</reference>
<dbReference type="NCBIfam" id="TIGR00150">
    <property type="entry name" value="T6A_YjeE"/>
    <property type="match status" value="1"/>
</dbReference>
<reference evidence="12" key="4">
    <citation type="submission" date="2025-08" db="UniProtKB">
        <authorList>
            <consortium name="RefSeq"/>
        </authorList>
    </citation>
    <scope>IDENTIFICATION</scope>
</reference>
<evidence type="ECO:0000256" key="1">
    <source>
        <dbReference type="ARBA" id="ARBA00004496"/>
    </source>
</evidence>
<keyword evidence="11" id="KW-1185">Reference proteome</keyword>
<keyword evidence="6" id="KW-0479">Metal-binding</keyword>
<sequence length="171" mass="18462">MNAPLATLAIELPDAAATDALGARFAAVLRAPLHLQLHGDLGAGKTSFIRATLRALGHTGPVRSPTYAIVEGYSLAPALRASENDSRIAFYHFDFYRFNRDEDWLDAGLRDHFADNAVCAVEWPEQAGELLPPPDLALHLDYAGDGRHARLDAFSERGRECLNALASPAAA</sequence>
<dbReference type="GO" id="GO:0005524">
    <property type="term" value="F:ATP binding"/>
    <property type="evidence" value="ECO:0007669"/>
    <property type="project" value="UniProtKB-KW"/>
</dbReference>
<gene>
    <name evidence="12" type="primary">tsaE</name>
</gene>
<evidence type="ECO:0000256" key="4">
    <source>
        <dbReference type="ARBA" id="ARBA00022490"/>
    </source>
</evidence>
<protein>
    <recommendedName>
        <fullName evidence="3">tRNA threonylcarbamoyladenosine biosynthesis protein TsaE</fullName>
    </recommendedName>
    <alternativeName>
        <fullName evidence="10">t(6)A37 threonylcarbamoyladenosine biosynthesis protein TsaE</fullName>
    </alternativeName>
</protein>
<dbReference type="GO" id="GO:0002949">
    <property type="term" value="P:tRNA threonylcarbamoyladenosine modification"/>
    <property type="evidence" value="ECO:0007669"/>
    <property type="project" value="InterPro"/>
</dbReference>
<dbReference type="InterPro" id="IPR027417">
    <property type="entry name" value="P-loop_NTPase"/>
</dbReference>
<name>A0A8B6X7H9_9BURK</name>
<reference evidence="12" key="1">
    <citation type="journal article" date="2002" name="Proteins">
        <title>Crystal structure of the YjeE protein from Haemophilus influenzae: a putative Atpase involved in cell wall synthesis.</title>
        <authorList>
            <person name="Teplyakov A."/>
            <person name="Obmolova G."/>
            <person name="Tordova M."/>
            <person name="Thanki N."/>
            <person name="Bonander N."/>
            <person name="Eisenstein E."/>
            <person name="Howard A.J."/>
            <person name="Gilliland G.L."/>
        </authorList>
    </citation>
    <scope>NUCLEOTIDE SEQUENCE</scope>
</reference>
<comment type="similarity">
    <text evidence="2">Belongs to the TsaE family.</text>
</comment>
<accession>A0A8B6X7H9</accession>
<dbReference type="PANTHER" id="PTHR33540:SF2">
    <property type="entry name" value="TRNA THREONYLCARBAMOYLADENOSINE BIOSYNTHESIS PROTEIN TSAE"/>
    <property type="match status" value="1"/>
</dbReference>
<dbReference type="InterPro" id="IPR003442">
    <property type="entry name" value="T6A_TsaE"/>
</dbReference>
<keyword evidence="8" id="KW-0067">ATP-binding</keyword>
<dbReference type="SUPFAM" id="SSF52540">
    <property type="entry name" value="P-loop containing nucleoside triphosphate hydrolases"/>
    <property type="match status" value="1"/>
</dbReference>
<evidence type="ECO:0000313" key="11">
    <source>
        <dbReference type="Proteomes" id="UP000675920"/>
    </source>
</evidence>